<organism evidence="3 4">
    <name type="scientific">Amphibalanus amphitrite</name>
    <name type="common">Striped barnacle</name>
    <name type="synonym">Balanus amphitrite</name>
    <dbReference type="NCBI Taxonomy" id="1232801"/>
    <lineage>
        <taxon>Eukaryota</taxon>
        <taxon>Metazoa</taxon>
        <taxon>Ecdysozoa</taxon>
        <taxon>Arthropoda</taxon>
        <taxon>Crustacea</taxon>
        <taxon>Multicrustacea</taxon>
        <taxon>Cirripedia</taxon>
        <taxon>Thoracica</taxon>
        <taxon>Thoracicalcarea</taxon>
        <taxon>Balanomorpha</taxon>
        <taxon>Balanoidea</taxon>
        <taxon>Balanidae</taxon>
        <taxon>Amphibalaninae</taxon>
        <taxon>Amphibalanus</taxon>
    </lineage>
</organism>
<evidence type="ECO:0000313" key="3">
    <source>
        <dbReference type="EMBL" id="KAF0299686.1"/>
    </source>
</evidence>
<feature type="domain" description="Chitin-binding type-4" evidence="2">
    <location>
        <begin position="17"/>
        <end position="208"/>
    </location>
</feature>
<reference evidence="3 4" key="1">
    <citation type="submission" date="2019-07" db="EMBL/GenBank/DDBJ databases">
        <title>Draft genome assembly of a fouling barnacle, Amphibalanus amphitrite (Darwin, 1854): The first reference genome for Thecostraca.</title>
        <authorList>
            <person name="Kim W."/>
        </authorList>
    </citation>
    <scope>NUCLEOTIDE SEQUENCE [LARGE SCALE GENOMIC DNA]</scope>
    <source>
        <strain evidence="3">SNU_AA5</strain>
        <tissue evidence="3">Soma without cirri and trophi</tissue>
    </source>
</reference>
<evidence type="ECO:0000256" key="1">
    <source>
        <dbReference type="SAM" id="SignalP"/>
    </source>
</evidence>
<dbReference type="Proteomes" id="UP000440578">
    <property type="component" value="Unassembled WGS sequence"/>
</dbReference>
<feature type="signal peptide" evidence="1">
    <location>
        <begin position="1"/>
        <end position="16"/>
    </location>
</feature>
<keyword evidence="4" id="KW-1185">Reference proteome</keyword>
<dbReference type="EMBL" id="VIIS01001341">
    <property type="protein sequence ID" value="KAF0299686.1"/>
    <property type="molecule type" value="Genomic_DNA"/>
</dbReference>
<comment type="caution">
    <text evidence="3">The sequence shown here is derived from an EMBL/GenBank/DDBJ whole genome shotgun (WGS) entry which is preliminary data.</text>
</comment>
<evidence type="ECO:0000259" key="2">
    <source>
        <dbReference type="Pfam" id="PF03067"/>
    </source>
</evidence>
<gene>
    <name evidence="3" type="ORF">FJT64_027638</name>
</gene>
<dbReference type="InterPro" id="IPR004302">
    <property type="entry name" value="Cellulose/chitin-bd_N"/>
</dbReference>
<evidence type="ECO:0000313" key="4">
    <source>
        <dbReference type="Proteomes" id="UP000440578"/>
    </source>
</evidence>
<proteinExistence type="predicted"/>
<name>A0A6A4VXU2_AMPAM</name>
<dbReference type="Pfam" id="PF03067">
    <property type="entry name" value="LPMO_10"/>
    <property type="match status" value="1"/>
</dbReference>
<protein>
    <recommendedName>
        <fullName evidence="2">Chitin-binding type-4 domain-containing protein</fullName>
    </recommendedName>
</protein>
<dbReference type="AlphaFoldDB" id="A0A6A4VXU2"/>
<feature type="chain" id="PRO_5025694419" description="Chitin-binding type-4 domain-containing protein" evidence="1">
    <location>
        <begin position="17"/>
        <end position="329"/>
    </location>
</feature>
<sequence>MIPVLLLVSLVGHVAGHGRLMDPPARNAMWRFNFSNPVNYNDNELFCGGFVVQYQQNDGKCGVCGDNYALDEPRPHEAGGEFAKGLIGKRYSPGQLIDIEVELTANHMGNFVIRLCPHNNDRKTVTQECLNKHVLRVAGTNSIRYVIPEDSGKAGIFRWKVELPPYLTCTQCVMQWTYYAGNTWGTCSDGEQAVGCGPQETFINCADIAIVSNTPYFGPVHNSLDRTLPLTKSEVARVVQEDLDNEPRAPAFRPQICLPHGEFKQEEGADRFCLRCMVNPEACPTDRCMCVTECEAQGEFAKRPQADLFCHENCLGFPSHCPEDKCRCF</sequence>
<accession>A0A6A4VXU2</accession>
<dbReference type="OrthoDB" id="64893at2759"/>
<keyword evidence="1" id="KW-0732">Signal</keyword>